<organism evidence="1 2">
    <name type="scientific">Candidatus Methylomirabilis lanthanidiphila</name>
    <dbReference type="NCBI Taxonomy" id="2211376"/>
    <lineage>
        <taxon>Bacteria</taxon>
        <taxon>Candidatus Methylomirabilota</taxon>
        <taxon>Candidatus Methylomirabilia</taxon>
        <taxon>Candidatus Methylomirabilales</taxon>
        <taxon>Candidatus Methylomirabilaceae</taxon>
        <taxon>Candidatus Methylomirabilis</taxon>
    </lineage>
</organism>
<evidence type="ECO:0000313" key="1">
    <source>
        <dbReference type="EMBL" id="VUZ86099.1"/>
    </source>
</evidence>
<gene>
    <name evidence="1" type="ORF">MELA_02495</name>
</gene>
<name>A0A564ZL92_9BACT</name>
<dbReference type="Proteomes" id="UP000334340">
    <property type="component" value="Unassembled WGS sequence"/>
</dbReference>
<protein>
    <submittedName>
        <fullName evidence="1">Uncharacterized protein</fullName>
    </submittedName>
</protein>
<keyword evidence="2" id="KW-1185">Reference proteome</keyword>
<dbReference type="AlphaFoldDB" id="A0A564ZL92"/>
<evidence type="ECO:0000313" key="2">
    <source>
        <dbReference type="Proteomes" id="UP000334340"/>
    </source>
</evidence>
<sequence>MSPLLHSHYACSGTVSPYAVRSSHSRINSSSFALYIFHGFLSDGSVSVKPGTVEAEGLADRTRLHL</sequence>
<proteinExistence type="predicted"/>
<dbReference type="EMBL" id="CABIKM010000043">
    <property type="protein sequence ID" value="VUZ86099.1"/>
    <property type="molecule type" value="Genomic_DNA"/>
</dbReference>
<accession>A0A564ZL92</accession>
<reference evidence="1 2" key="1">
    <citation type="submission" date="2019-07" db="EMBL/GenBank/DDBJ databases">
        <authorList>
            <person name="Cremers G."/>
        </authorList>
    </citation>
    <scope>NUCLEOTIDE SEQUENCE [LARGE SCALE GENOMIC DNA]</scope>
</reference>